<dbReference type="GO" id="GO:0005829">
    <property type="term" value="C:cytosol"/>
    <property type="evidence" value="ECO:0007669"/>
    <property type="project" value="TreeGrafter"/>
</dbReference>
<name>A0A1I5NMC7_9GAMM</name>
<dbReference type="Gene3D" id="3.40.50.360">
    <property type="match status" value="1"/>
</dbReference>
<dbReference type="RefSeq" id="WP_017010426.1">
    <property type="nucleotide sequence ID" value="NZ_FOWR01000010.1"/>
</dbReference>
<dbReference type="InterPro" id="IPR005025">
    <property type="entry name" value="FMN_Rdtase-like_dom"/>
</dbReference>
<dbReference type="GO" id="GO:0016491">
    <property type="term" value="F:oxidoreductase activity"/>
    <property type="evidence" value="ECO:0007669"/>
    <property type="project" value="InterPro"/>
</dbReference>
<gene>
    <name evidence="4" type="ORF">SAMN03084138_01654</name>
</gene>
<dbReference type="STRING" id="1121869.SAMN03084138_01654"/>
<evidence type="ECO:0000256" key="2">
    <source>
        <dbReference type="ARBA" id="ARBA00022643"/>
    </source>
</evidence>
<organism evidence="4 5">
    <name type="scientific">Enterovibrio norvegicus DSM 15893</name>
    <dbReference type="NCBI Taxonomy" id="1121869"/>
    <lineage>
        <taxon>Bacteria</taxon>
        <taxon>Pseudomonadati</taxon>
        <taxon>Pseudomonadota</taxon>
        <taxon>Gammaproteobacteria</taxon>
        <taxon>Vibrionales</taxon>
        <taxon>Vibrionaceae</taxon>
        <taxon>Enterovibrio</taxon>
    </lineage>
</organism>
<protein>
    <submittedName>
        <fullName evidence="4">NAD(P)H-dependent FMN reductase</fullName>
    </submittedName>
</protein>
<evidence type="ECO:0000256" key="1">
    <source>
        <dbReference type="ARBA" id="ARBA00001917"/>
    </source>
</evidence>
<dbReference type="EMBL" id="FOWR01000010">
    <property type="protein sequence ID" value="SFP22965.1"/>
    <property type="molecule type" value="Genomic_DNA"/>
</dbReference>
<dbReference type="SUPFAM" id="SSF52218">
    <property type="entry name" value="Flavoproteins"/>
    <property type="match status" value="1"/>
</dbReference>
<evidence type="ECO:0000313" key="5">
    <source>
        <dbReference type="Proteomes" id="UP000182692"/>
    </source>
</evidence>
<dbReference type="GeneID" id="35871696"/>
<reference evidence="4 5" key="1">
    <citation type="submission" date="2016-10" db="EMBL/GenBank/DDBJ databases">
        <authorList>
            <person name="de Groot N.N."/>
        </authorList>
    </citation>
    <scope>NUCLEOTIDE SEQUENCE [LARGE SCALE GENOMIC DNA]</scope>
    <source>
        <strain evidence="4 5">DSM 15893</strain>
    </source>
</reference>
<keyword evidence="2" id="KW-0288">FMN</keyword>
<accession>A0A1I5NMC7</accession>
<keyword evidence="2" id="KW-0285">Flavoprotein</keyword>
<dbReference type="GO" id="GO:0010181">
    <property type="term" value="F:FMN binding"/>
    <property type="evidence" value="ECO:0007669"/>
    <property type="project" value="TreeGrafter"/>
</dbReference>
<dbReference type="InterPro" id="IPR029039">
    <property type="entry name" value="Flavoprotein-like_sf"/>
</dbReference>
<dbReference type="Pfam" id="PF03358">
    <property type="entry name" value="FMN_red"/>
    <property type="match status" value="1"/>
</dbReference>
<dbReference type="PANTHER" id="PTHR30543">
    <property type="entry name" value="CHROMATE REDUCTASE"/>
    <property type="match status" value="1"/>
</dbReference>
<comment type="cofactor">
    <cofactor evidence="1">
        <name>FMN</name>
        <dbReference type="ChEBI" id="CHEBI:58210"/>
    </cofactor>
</comment>
<dbReference type="AlphaFoldDB" id="A0A1I5NMC7"/>
<dbReference type="InterPro" id="IPR050712">
    <property type="entry name" value="NAD(P)H-dep_reductase"/>
</dbReference>
<proteinExistence type="predicted"/>
<dbReference type="Proteomes" id="UP000182692">
    <property type="component" value="Unassembled WGS sequence"/>
</dbReference>
<sequence>MMGVILFPDMCCDVKKILAISASSHELSINRSLLEVATSDIKGIAVDSLDMRYVLLPFYNEDNQRVLGFPDRLSGIKSTIRDYDGYIIATPEHNGLMPAAFKNLLDWLACACKNEVALFGNKPVLIMSTSRNKSGGATNLSIMEKILPLQGAKVVGSYSLGSFYDAFKDGKLNISEQVKLDTELSRFLRDVSPHATSGVRPQSFSQQPVFEFKNLI</sequence>
<dbReference type="OrthoDB" id="5767802at2"/>
<dbReference type="PANTHER" id="PTHR30543:SF21">
    <property type="entry name" value="NAD(P)H-DEPENDENT FMN REDUCTASE LOT6"/>
    <property type="match status" value="1"/>
</dbReference>
<evidence type="ECO:0000313" key="4">
    <source>
        <dbReference type="EMBL" id="SFP22965.1"/>
    </source>
</evidence>
<feature type="domain" description="NADPH-dependent FMN reductase-like" evidence="3">
    <location>
        <begin position="16"/>
        <end position="158"/>
    </location>
</feature>
<evidence type="ECO:0000259" key="3">
    <source>
        <dbReference type="Pfam" id="PF03358"/>
    </source>
</evidence>